<gene>
    <name evidence="3" type="ORF">HYH02_014861</name>
</gene>
<feature type="non-terminal residue" evidence="3">
    <location>
        <position position="262"/>
    </location>
</feature>
<comment type="caution">
    <text evidence="3">The sequence shown here is derived from an EMBL/GenBank/DDBJ whole genome shotgun (WGS) entry which is preliminary data.</text>
</comment>
<protein>
    <recommendedName>
        <fullName evidence="2">Oxoglutarate/iron-dependent oxygenase C-terminal degradation domain-containing protein</fullName>
    </recommendedName>
</protein>
<dbReference type="Proteomes" id="UP000613740">
    <property type="component" value="Unassembled WGS sequence"/>
</dbReference>
<sequence length="262" mass="28440">IVAACIAEDAADGLGAKQRPRYEAGCRDGWAPAGPPHKQRYLRYGGSGAEGEGEGAGALLERVRRQLLCTPAFARLLKAFTSITCWGRRGRRGAFRPDEAASLWQAGEVGGFEAYLLAEEEAHEGGAEEVYRVNADAEESGVLNVNAAANTLNLVLRDEGLMRFVKYVSFGAPGSRWDVAMEFLPEDDSDDDEDEEGAGKEGKEQEEGKGKKKEAAEKKEKKKEEKKEEKKAGGGGKKAAARKARKEAAEEEEAEEALEEFD</sequence>
<dbReference type="GO" id="GO:0016706">
    <property type="term" value="F:2-oxoglutarate-dependent dioxygenase activity"/>
    <property type="evidence" value="ECO:0007669"/>
    <property type="project" value="InterPro"/>
</dbReference>
<dbReference type="PANTHER" id="PTHR12117:SF0">
    <property type="entry name" value="PROLYL 3-HYDROXYLASE OGFOD1"/>
    <property type="match status" value="1"/>
</dbReference>
<reference evidence="3" key="1">
    <citation type="journal article" date="2020" name="bioRxiv">
        <title>Comparative genomics of Chlamydomonas.</title>
        <authorList>
            <person name="Craig R.J."/>
            <person name="Hasan A.R."/>
            <person name="Ness R.W."/>
            <person name="Keightley P.D."/>
        </authorList>
    </citation>
    <scope>NUCLEOTIDE SEQUENCE</scope>
    <source>
        <strain evidence="3">CCAP 11/173</strain>
    </source>
</reference>
<dbReference type="InterPro" id="IPR019601">
    <property type="entry name" value="Oxoglutarate/Fe-dep_Oase_C"/>
</dbReference>
<evidence type="ECO:0000313" key="3">
    <source>
        <dbReference type="EMBL" id="KAG2426146.1"/>
    </source>
</evidence>
<dbReference type="OrthoDB" id="430522at2759"/>
<dbReference type="GO" id="GO:0005506">
    <property type="term" value="F:iron ion binding"/>
    <property type="evidence" value="ECO:0007669"/>
    <property type="project" value="InterPro"/>
</dbReference>
<feature type="domain" description="Oxoglutarate/iron-dependent oxygenase C-terminal degradation" evidence="2">
    <location>
        <begin position="102"/>
        <end position="190"/>
    </location>
</feature>
<feature type="compositionally biased region" description="Basic and acidic residues" evidence="1">
    <location>
        <begin position="197"/>
        <end position="232"/>
    </location>
</feature>
<dbReference type="Pfam" id="PF10637">
    <property type="entry name" value="Ofd1_CTDD"/>
    <property type="match status" value="1"/>
</dbReference>
<dbReference type="PANTHER" id="PTHR12117">
    <property type="entry name" value="HISTONE ACETYLTRANSFERASE COMPLEX"/>
    <property type="match status" value="1"/>
</dbReference>
<feature type="compositionally biased region" description="Acidic residues" evidence="1">
    <location>
        <begin position="185"/>
        <end position="196"/>
    </location>
</feature>
<dbReference type="InterPro" id="IPR051842">
    <property type="entry name" value="uS12_prolyl_hydroxylase"/>
</dbReference>
<dbReference type="EMBL" id="JAEHOD010000108">
    <property type="protein sequence ID" value="KAG2426146.1"/>
    <property type="molecule type" value="Genomic_DNA"/>
</dbReference>
<dbReference type="Gene3D" id="3.60.130.20">
    <property type="entry name" value="Oxoglutarate/iron-dependent oxygenase, C-terminal degradation domain"/>
    <property type="match status" value="2"/>
</dbReference>
<name>A0A835VV05_9CHLO</name>
<dbReference type="GO" id="GO:0031418">
    <property type="term" value="F:L-ascorbic acid binding"/>
    <property type="evidence" value="ECO:0007669"/>
    <property type="project" value="InterPro"/>
</dbReference>
<dbReference type="InterPro" id="IPR043044">
    <property type="entry name" value="TPA1/Ofd1_C"/>
</dbReference>
<organism evidence="3 4">
    <name type="scientific">Chlamydomonas schloesseri</name>
    <dbReference type="NCBI Taxonomy" id="2026947"/>
    <lineage>
        <taxon>Eukaryota</taxon>
        <taxon>Viridiplantae</taxon>
        <taxon>Chlorophyta</taxon>
        <taxon>core chlorophytes</taxon>
        <taxon>Chlorophyceae</taxon>
        <taxon>CS clade</taxon>
        <taxon>Chlamydomonadales</taxon>
        <taxon>Chlamydomonadaceae</taxon>
        <taxon>Chlamydomonas</taxon>
    </lineage>
</organism>
<dbReference type="AlphaFoldDB" id="A0A835VV05"/>
<evidence type="ECO:0000259" key="2">
    <source>
        <dbReference type="Pfam" id="PF10637"/>
    </source>
</evidence>
<proteinExistence type="predicted"/>
<evidence type="ECO:0000256" key="1">
    <source>
        <dbReference type="SAM" id="MobiDB-lite"/>
    </source>
</evidence>
<evidence type="ECO:0000313" key="4">
    <source>
        <dbReference type="Proteomes" id="UP000613740"/>
    </source>
</evidence>
<feature type="compositionally biased region" description="Acidic residues" evidence="1">
    <location>
        <begin position="249"/>
        <end position="262"/>
    </location>
</feature>
<accession>A0A835VV05</accession>
<feature type="region of interest" description="Disordered" evidence="1">
    <location>
        <begin position="185"/>
        <end position="262"/>
    </location>
</feature>
<keyword evidence="4" id="KW-1185">Reference proteome</keyword>